<feature type="transmembrane region" description="Helical" evidence="1">
    <location>
        <begin position="175"/>
        <end position="196"/>
    </location>
</feature>
<dbReference type="Proteomes" id="UP000772434">
    <property type="component" value="Unassembled WGS sequence"/>
</dbReference>
<feature type="transmembrane region" description="Helical" evidence="1">
    <location>
        <begin position="103"/>
        <end position="125"/>
    </location>
</feature>
<accession>A0A9P5PZL4</accession>
<feature type="transmembrane region" description="Helical" evidence="1">
    <location>
        <begin position="20"/>
        <end position="47"/>
    </location>
</feature>
<keyword evidence="1" id="KW-1133">Transmembrane helix</keyword>
<keyword evidence="1" id="KW-0812">Transmembrane</keyword>
<evidence type="ECO:0000256" key="1">
    <source>
        <dbReference type="SAM" id="Phobius"/>
    </source>
</evidence>
<keyword evidence="3" id="KW-1185">Reference proteome</keyword>
<evidence type="ECO:0000313" key="3">
    <source>
        <dbReference type="Proteomes" id="UP000772434"/>
    </source>
</evidence>
<feature type="transmembrane region" description="Helical" evidence="1">
    <location>
        <begin position="248"/>
        <end position="274"/>
    </location>
</feature>
<name>A0A9P5PZL4_9AGAR</name>
<keyword evidence="1" id="KW-0472">Membrane</keyword>
<organism evidence="2 3">
    <name type="scientific">Rhodocollybia butyracea</name>
    <dbReference type="NCBI Taxonomy" id="206335"/>
    <lineage>
        <taxon>Eukaryota</taxon>
        <taxon>Fungi</taxon>
        <taxon>Dikarya</taxon>
        <taxon>Basidiomycota</taxon>
        <taxon>Agaricomycotina</taxon>
        <taxon>Agaricomycetes</taxon>
        <taxon>Agaricomycetidae</taxon>
        <taxon>Agaricales</taxon>
        <taxon>Marasmiineae</taxon>
        <taxon>Omphalotaceae</taxon>
        <taxon>Rhodocollybia</taxon>
    </lineage>
</organism>
<proteinExistence type="predicted"/>
<reference evidence="2" key="1">
    <citation type="submission" date="2020-11" db="EMBL/GenBank/DDBJ databases">
        <authorList>
            <consortium name="DOE Joint Genome Institute"/>
            <person name="Ahrendt S."/>
            <person name="Riley R."/>
            <person name="Andreopoulos W."/>
            <person name="Labutti K."/>
            <person name="Pangilinan J."/>
            <person name="Ruiz-Duenas F.J."/>
            <person name="Barrasa J.M."/>
            <person name="Sanchez-Garcia M."/>
            <person name="Camarero S."/>
            <person name="Miyauchi S."/>
            <person name="Serrano A."/>
            <person name="Linde D."/>
            <person name="Babiker R."/>
            <person name="Drula E."/>
            <person name="Ayuso-Fernandez I."/>
            <person name="Pacheco R."/>
            <person name="Padilla G."/>
            <person name="Ferreira P."/>
            <person name="Barriuso J."/>
            <person name="Kellner H."/>
            <person name="Castanera R."/>
            <person name="Alfaro M."/>
            <person name="Ramirez L."/>
            <person name="Pisabarro A.G."/>
            <person name="Kuo A."/>
            <person name="Tritt A."/>
            <person name="Lipzen A."/>
            <person name="He G."/>
            <person name="Yan M."/>
            <person name="Ng V."/>
            <person name="Cullen D."/>
            <person name="Martin F."/>
            <person name="Rosso M.-N."/>
            <person name="Henrissat B."/>
            <person name="Hibbett D."/>
            <person name="Martinez A.T."/>
            <person name="Grigoriev I.V."/>
        </authorList>
    </citation>
    <scope>NUCLEOTIDE SEQUENCE</scope>
    <source>
        <strain evidence="2">AH 40177</strain>
    </source>
</reference>
<sequence>MSFNPHGLTLPAEAILGLKVILVDIMVSSLWFGVQGVVTVIAIYILLSRGQSTSSGTRFLVGIILILFCTSACSLALTLWDYMTRMDTFGDPTSTPFVSKADVILMVLQRLSYFTSDSIVVWRAWVLWDRNIFVKVLLVVCLLGTITASFAQGALSVTRQDRQINGVPTGSGFGLALMFSLPFLFTNLTSTALIAAKIWEYRRNIVHHLSTSSNRVFGILLILLESSILYLVFWILALMAAFNIIPPIGLSAIMGSLPYVTAIYPVMIVVLVTIDKSNYGSAIQTTNTTTRFTSVFRHPTNTATTFQ</sequence>
<dbReference type="EMBL" id="JADNRY010000027">
    <property type="protein sequence ID" value="KAF9072088.1"/>
    <property type="molecule type" value="Genomic_DNA"/>
</dbReference>
<protein>
    <submittedName>
        <fullName evidence="2">Uncharacterized protein</fullName>
    </submittedName>
</protein>
<comment type="caution">
    <text evidence="2">The sequence shown here is derived from an EMBL/GenBank/DDBJ whole genome shotgun (WGS) entry which is preliminary data.</text>
</comment>
<feature type="transmembrane region" description="Helical" evidence="1">
    <location>
        <begin position="59"/>
        <end position="83"/>
    </location>
</feature>
<evidence type="ECO:0000313" key="2">
    <source>
        <dbReference type="EMBL" id="KAF9072088.1"/>
    </source>
</evidence>
<dbReference type="AlphaFoldDB" id="A0A9P5PZL4"/>
<feature type="transmembrane region" description="Helical" evidence="1">
    <location>
        <begin position="217"/>
        <end position="242"/>
    </location>
</feature>
<dbReference type="OrthoDB" id="3174319at2759"/>
<gene>
    <name evidence="2" type="ORF">BDP27DRAFT_1401067</name>
</gene>
<feature type="transmembrane region" description="Helical" evidence="1">
    <location>
        <begin position="132"/>
        <end position="155"/>
    </location>
</feature>